<dbReference type="InterPro" id="IPR018062">
    <property type="entry name" value="HTH_AraC-typ_CS"/>
</dbReference>
<keyword evidence="8" id="KW-1185">Reference proteome</keyword>
<evidence type="ECO:0000259" key="6">
    <source>
        <dbReference type="PROSITE" id="PS50110"/>
    </source>
</evidence>
<dbReference type="Proteomes" id="UP000228680">
    <property type="component" value="Unassembled WGS sequence"/>
</dbReference>
<dbReference type="EMBL" id="PCGR01000003">
    <property type="protein sequence ID" value="PJK16269.1"/>
    <property type="molecule type" value="Genomic_DNA"/>
</dbReference>
<keyword evidence="2 7" id="KW-0238">DNA-binding</keyword>
<evidence type="ECO:0000313" key="8">
    <source>
        <dbReference type="Proteomes" id="UP000228680"/>
    </source>
</evidence>
<evidence type="ECO:0000256" key="1">
    <source>
        <dbReference type="ARBA" id="ARBA00023015"/>
    </source>
</evidence>
<feature type="domain" description="HTH araC/xylS-type" evidence="5">
    <location>
        <begin position="398"/>
        <end position="496"/>
    </location>
</feature>
<evidence type="ECO:0000313" key="7">
    <source>
        <dbReference type="EMBL" id="PJK16269.1"/>
    </source>
</evidence>
<proteinExistence type="predicted"/>
<dbReference type="PROSITE" id="PS00041">
    <property type="entry name" value="HTH_ARAC_FAMILY_1"/>
    <property type="match status" value="1"/>
</dbReference>
<dbReference type="PANTHER" id="PTHR43280">
    <property type="entry name" value="ARAC-FAMILY TRANSCRIPTIONAL REGULATOR"/>
    <property type="match status" value="1"/>
</dbReference>
<dbReference type="PROSITE" id="PS01124">
    <property type="entry name" value="HTH_ARAC_FAMILY_2"/>
    <property type="match status" value="1"/>
</dbReference>
<dbReference type="Gene3D" id="1.10.10.60">
    <property type="entry name" value="Homeodomain-like"/>
    <property type="match status" value="2"/>
</dbReference>
<comment type="caution">
    <text evidence="7">The sequence shown here is derived from an EMBL/GenBank/DDBJ whole genome shotgun (WGS) entry which is preliminary data.</text>
</comment>
<dbReference type="RefSeq" id="WP_100354043.1">
    <property type="nucleotide sequence ID" value="NZ_PCGR01000003.1"/>
</dbReference>
<evidence type="ECO:0000259" key="5">
    <source>
        <dbReference type="PROSITE" id="PS01124"/>
    </source>
</evidence>
<keyword evidence="3" id="KW-0804">Transcription</keyword>
<evidence type="ECO:0000256" key="2">
    <source>
        <dbReference type="ARBA" id="ARBA00023125"/>
    </source>
</evidence>
<dbReference type="CDD" id="cd17536">
    <property type="entry name" value="REC_YesN-like"/>
    <property type="match status" value="1"/>
</dbReference>
<dbReference type="Pfam" id="PF00072">
    <property type="entry name" value="Response_reg"/>
    <property type="match status" value="1"/>
</dbReference>
<dbReference type="SUPFAM" id="SSF52172">
    <property type="entry name" value="CheY-like"/>
    <property type="match status" value="1"/>
</dbReference>
<keyword evidence="1" id="KW-0805">Transcription regulation</keyword>
<dbReference type="InterPro" id="IPR018060">
    <property type="entry name" value="HTH_AraC"/>
</dbReference>
<protein>
    <submittedName>
        <fullName evidence="7">DNA-binding response regulator</fullName>
    </submittedName>
</protein>
<dbReference type="SUPFAM" id="SSF46689">
    <property type="entry name" value="Homeodomain-like"/>
    <property type="match status" value="2"/>
</dbReference>
<evidence type="ECO:0000256" key="3">
    <source>
        <dbReference type="ARBA" id="ARBA00023163"/>
    </source>
</evidence>
<sequence>MKVLIVDDEPIEREGMRRILSVAFEDVTILDAKNGYQAIEVVESEKPDIVLMDIMMPGINGIEALQQIQQIHPGIRGVMVTAFDTFDYARQALRLGVKDYLLKPSKRSEIIATVESVMEQVREEARKQQSDQQAERLLETELVTQLLFHHVNDVQLDALMETVNVTSQPAFVAVLYLPEPTEDLYRQIKERVHRAANCLVGALYGKQLPIIVFRSPDFSYRGQAMPFAQQLIGSLREYPGIFIGVGEEVAELSEVASSYQQAVVALASHTQSVRFRFYEENIQQLQAAGTTNIREKEQQFFESLDSGDWTQIEYLINEFIDEQEHQNQPLIYSQQRVLELFWIIQRALENLGMSSQTAYLSFQSTTYRQLRAEVQGILSKIAVHYNSHLGTAEFNKVQIVKRYIEEHSHEELSLDRLAELVGFTPMYLSKLFKEKLGVNYIDYLTECRIQHAKQLLRNPEKSLKEITYEVGYHEPNYFSKVFKKMCGVTPSEYRKQSVTR</sequence>
<dbReference type="InterPro" id="IPR011006">
    <property type="entry name" value="CheY-like_superfamily"/>
</dbReference>
<dbReference type="SMART" id="SM00448">
    <property type="entry name" value="REC"/>
    <property type="match status" value="1"/>
</dbReference>
<dbReference type="PANTHER" id="PTHR43280:SF2">
    <property type="entry name" value="HTH-TYPE TRANSCRIPTIONAL REGULATOR EXSA"/>
    <property type="match status" value="1"/>
</dbReference>
<dbReference type="Gene3D" id="3.40.50.2300">
    <property type="match status" value="1"/>
</dbReference>
<dbReference type="OrthoDB" id="9794370at2"/>
<dbReference type="GO" id="GO:0043565">
    <property type="term" value="F:sequence-specific DNA binding"/>
    <property type="evidence" value="ECO:0007669"/>
    <property type="project" value="InterPro"/>
</dbReference>
<feature type="modified residue" description="4-aspartylphosphate" evidence="4">
    <location>
        <position position="53"/>
    </location>
</feature>
<dbReference type="SMART" id="SM00342">
    <property type="entry name" value="HTH_ARAC"/>
    <property type="match status" value="1"/>
</dbReference>
<gene>
    <name evidence="7" type="ORF">CQS04_10205</name>
</gene>
<dbReference type="InterPro" id="IPR009057">
    <property type="entry name" value="Homeodomain-like_sf"/>
</dbReference>
<dbReference type="InterPro" id="IPR020449">
    <property type="entry name" value="Tscrpt_reg_AraC-type_HTH"/>
</dbReference>
<dbReference type="Pfam" id="PF17853">
    <property type="entry name" value="GGDEF_2"/>
    <property type="match status" value="1"/>
</dbReference>
<evidence type="ECO:0000256" key="4">
    <source>
        <dbReference type="PROSITE-ProRule" id="PRU00169"/>
    </source>
</evidence>
<dbReference type="GO" id="GO:0003700">
    <property type="term" value="F:DNA-binding transcription factor activity"/>
    <property type="evidence" value="ECO:0007669"/>
    <property type="project" value="InterPro"/>
</dbReference>
<keyword evidence="4" id="KW-0597">Phosphoprotein</keyword>
<dbReference type="GO" id="GO:0000160">
    <property type="term" value="P:phosphorelay signal transduction system"/>
    <property type="evidence" value="ECO:0007669"/>
    <property type="project" value="InterPro"/>
</dbReference>
<name>A0A2M9EYJ7_9BACL</name>
<dbReference type="PROSITE" id="PS50110">
    <property type="entry name" value="RESPONSE_REGULATORY"/>
    <property type="match status" value="1"/>
</dbReference>
<dbReference type="Pfam" id="PF12833">
    <property type="entry name" value="HTH_18"/>
    <property type="match status" value="1"/>
</dbReference>
<accession>A0A2M9EYJ7</accession>
<dbReference type="InterPro" id="IPR041522">
    <property type="entry name" value="CdaR_GGDEF"/>
</dbReference>
<dbReference type="AlphaFoldDB" id="A0A2M9EYJ7"/>
<organism evidence="7 8">
    <name type="scientific">Chryseomicrobium excrementi</name>
    <dbReference type="NCBI Taxonomy" id="2041346"/>
    <lineage>
        <taxon>Bacteria</taxon>
        <taxon>Bacillati</taxon>
        <taxon>Bacillota</taxon>
        <taxon>Bacilli</taxon>
        <taxon>Bacillales</taxon>
        <taxon>Caryophanaceae</taxon>
        <taxon>Chryseomicrobium</taxon>
    </lineage>
</organism>
<dbReference type="InterPro" id="IPR001789">
    <property type="entry name" value="Sig_transdc_resp-reg_receiver"/>
</dbReference>
<dbReference type="PRINTS" id="PR00032">
    <property type="entry name" value="HTHARAC"/>
</dbReference>
<reference evidence="7 8" key="1">
    <citation type="submission" date="2017-10" db="EMBL/GenBank/DDBJ databases">
        <title>Draft genome of Chryseomicrobium casticus sp. nov.</title>
        <authorList>
            <person name="Chakraborty R."/>
            <person name="Saha T."/>
        </authorList>
    </citation>
    <scope>NUCLEOTIDE SEQUENCE [LARGE SCALE GENOMIC DNA]</scope>
    <source>
        <strain evidence="7 8">ET03</strain>
    </source>
</reference>
<feature type="domain" description="Response regulatory" evidence="6">
    <location>
        <begin position="2"/>
        <end position="118"/>
    </location>
</feature>